<proteinExistence type="predicted"/>
<organism evidence="1">
    <name type="scientific">Vibrio sp. FF_482</name>
    <dbReference type="NCBI Taxonomy" id="1652836"/>
    <lineage>
        <taxon>Bacteria</taxon>
        <taxon>Pseudomonadati</taxon>
        <taxon>Pseudomonadota</taxon>
        <taxon>Gammaproteobacteria</taxon>
        <taxon>Vibrionales</taxon>
        <taxon>Vibrionaceae</taxon>
        <taxon>Vibrio</taxon>
    </lineage>
</organism>
<evidence type="ECO:0008006" key="2">
    <source>
        <dbReference type="Google" id="ProtNLM"/>
    </source>
</evidence>
<dbReference type="EMBL" id="KP795681">
    <property type="protein sequence ID" value="AKN40145.1"/>
    <property type="molecule type" value="Genomic_DNA"/>
</dbReference>
<dbReference type="InterPro" id="IPR045508">
    <property type="entry name" value="DUF6482"/>
</dbReference>
<accession>A0A0H3ZV50</accession>
<dbReference type="AlphaFoldDB" id="A0A0H3ZV50"/>
<sequence>MDLELELIEGGCYLAVEIRGNERRILRSNTDAFIKYQNLSQARAHLAHNNYASITLIEHNTYDEMCGECVNQEATATRLDWS</sequence>
<reference evidence="1" key="1">
    <citation type="journal article" date="2015" name="MBio">
        <title>Eco-Evolutionary Dynamics of Episomes among Ecologically Cohesive Bacterial Populations.</title>
        <authorList>
            <person name="Xue H."/>
            <person name="Cordero O.X."/>
            <person name="Camas F.M."/>
            <person name="Trimble W."/>
            <person name="Meyer F."/>
            <person name="Guglielmini J."/>
            <person name="Rocha E.P."/>
            <person name="Polz M.F."/>
        </authorList>
    </citation>
    <scope>NUCLEOTIDE SEQUENCE</scope>
    <source>
        <strain evidence="1">FF_482</strain>
    </source>
</reference>
<protein>
    <recommendedName>
        <fullName evidence="2">Na(+)-translocating NADH-quinone reductase subunit B</fullName>
    </recommendedName>
</protein>
<name>A0A0H3ZV50_9VIBR</name>
<dbReference type="Pfam" id="PF20090">
    <property type="entry name" value="DUF6482"/>
    <property type="match status" value="1"/>
</dbReference>
<evidence type="ECO:0000313" key="1">
    <source>
        <dbReference type="EMBL" id="AKN40145.1"/>
    </source>
</evidence>